<dbReference type="Proteomes" id="UP000244523">
    <property type="component" value="Unassembled WGS sequence"/>
</dbReference>
<keyword evidence="1" id="KW-0762">Sugar transport</keyword>
<accession>A0A2T6KAK9</accession>
<comment type="caution">
    <text evidence="1">The sequence shown here is derived from an EMBL/GenBank/DDBJ whole genome shotgun (WGS) entry which is preliminary data.</text>
</comment>
<reference evidence="1 2" key="1">
    <citation type="submission" date="2018-04" db="EMBL/GenBank/DDBJ databases">
        <title>Genomic Encyclopedia of Archaeal and Bacterial Type Strains, Phase II (KMG-II): from individual species to whole genera.</title>
        <authorList>
            <person name="Goeker M."/>
        </authorList>
    </citation>
    <scope>NUCLEOTIDE SEQUENCE [LARGE SCALE GENOMIC DNA]</scope>
    <source>
        <strain evidence="1 2">DSM 29955</strain>
    </source>
</reference>
<dbReference type="OrthoDB" id="9811622at2"/>
<organism evidence="1 2">
    <name type="scientific">Yoonia sediminilitoris</name>
    <dbReference type="NCBI Taxonomy" id="1286148"/>
    <lineage>
        <taxon>Bacteria</taxon>
        <taxon>Pseudomonadati</taxon>
        <taxon>Pseudomonadota</taxon>
        <taxon>Alphaproteobacteria</taxon>
        <taxon>Rhodobacterales</taxon>
        <taxon>Paracoccaceae</taxon>
        <taxon>Yoonia</taxon>
    </lineage>
</organism>
<evidence type="ECO:0000313" key="1">
    <source>
        <dbReference type="EMBL" id="PUB11886.1"/>
    </source>
</evidence>
<dbReference type="RefSeq" id="WP_108387666.1">
    <property type="nucleotide sequence ID" value="NZ_QBUD01000012.1"/>
</dbReference>
<keyword evidence="2" id="KW-1185">Reference proteome</keyword>
<name>A0A2T6KAK9_9RHOB</name>
<dbReference type="EMBL" id="QBUD01000012">
    <property type="protein sequence ID" value="PUB11886.1"/>
    <property type="molecule type" value="Genomic_DNA"/>
</dbReference>
<protein>
    <submittedName>
        <fullName evidence="1">Multiple sugar transport system substrate-binding protein</fullName>
    </submittedName>
</protein>
<sequence>MNLPFKGLTWDHPRGFNALDKAGREAGQIQWHKQPLEGFESAPIAELCAAYDMVVLDHPHIGEAVAEGCLTRLETVFAADALDAIAAATIGSCFRSYEMDGSHWALPLDAASQVMAWQPAHIEQEVETWSQVAEFARLSGQVALSLAGPHAILSLMSIAASLDETLDLGNGGWIPDETCRAAFDLMQSVHAHANRAAFDQNPIGILEEMSRGDHILLCPLIYGYVNYSARSANEAVSFRNAPRARVGGRPGSILGGTGIGISAGCTITPELTAHLLWLMSPPVQTSFIPAHDGQPSARAAWSARGVNADVRDFYSATAETLETATLRPRHDGYIGFQAKASAYVRDALERRKSTSRVARDLVEMFTKSLPHPERTAT</sequence>
<evidence type="ECO:0000313" key="2">
    <source>
        <dbReference type="Proteomes" id="UP000244523"/>
    </source>
</evidence>
<dbReference type="Gene3D" id="3.40.190.10">
    <property type="entry name" value="Periplasmic binding protein-like II"/>
    <property type="match status" value="1"/>
</dbReference>
<gene>
    <name evidence="1" type="ORF">C8N45_112129</name>
</gene>
<dbReference type="AlphaFoldDB" id="A0A2T6KAK9"/>
<proteinExistence type="predicted"/>
<keyword evidence="1" id="KW-0813">Transport</keyword>
<dbReference type="SUPFAM" id="SSF53850">
    <property type="entry name" value="Periplasmic binding protein-like II"/>
    <property type="match status" value="1"/>
</dbReference>